<dbReference type="Proteomes" id="UP001596106">
    <property type="component" value="Unassembled WGS sequence"/>
</dbReference>
<dbReference type="SUPFAM" id="SSF47413">
    <property type="entry name" value="lambda repressor-like DNA-binding domains"/>
    <property type="match status" value="1"/>
</dbReference>
<dbReference type="InterPro" id="IPR001387">
    <property type="entry name" value="Cro/C1-type_HTH"/>
</dbReference>
<keyword evidence="4" id="KW-1185">Reference proteome</keyword>
<dbReference type="RefSeq" id="WP_379848392.1">
    <property type="nucleotide sequence ID" value="NZ_JBHSMA010000006.1"/>
</dbReference>
<dbReference type="Pfam" id="PF01381">
    <property type="entry name" value="HTH_3"/>
    <property type="match status" value="1"/>
</dbReference>
<dbReference type="InterPro" id="IPR050807">
    <property type="entry name" value="TransReg_Diox_bact_type"/>
</dbReference>
<dbReference type="PROSITE" id="PS50943">
    <property type="entry name" value="HTH_CROC1"/>
    <property type="match status" value="1"/>
</dbReference>
<dbReference type="PANTHER" id="PTHR46797">
    <property type="entry name" value="HTH-TYPE TRANSCRIPTIONAL REGULATOR"/>
    <property type="match status" value="1"/>
</dbReference>
<dbReference type="SMART" id="SM00530">
    <property type="entry name" value="HTH_XRE"/>
    <property type="match status" value="1"/>
</dbReference>
<evidence type="ECO:0000313" key="4">
    <source>
        <dbReference type="Proteomes" id="UP001596106"/>
    </source>
</evidence>
<accession>A0ABW0IEZ5</accession>
<dbReference type="InterPro" id="IPR010982">
    <property type="entry name" value="Lambda_DNA-bd_dom_sf"/>
</dbReference>
<reference evidence="4" key="1">
    <citation type="journal article" date="2019" name="Int. J. Syst. Evol. Microbiol.">
        <title>The Global Catalogue of Microorganisms (GCM) 10K type strain sequencing project: providing services to taxonomists for standard genome sequencing and annotation.</title>
        <authorList>
            <consortium name="The Broad Institute Genomics Platform"/>
            <consortium name="The Broad Institute Genome Sequencing Center for Infectious Disease"/>
            <person name="Wu L."/>
            <person name="Ma J."/>
        </authorList>
    </citation>
    <scope>NUCLEOTIDE SEQUENCE [LARGE SCALE GENOMIC DNA]</scope>
    <source>
        <strain evidence="4">CCUG 55250</strain>
    </source>
</reference>
<name>A0ABW0IEZ5_9BACT</name>
<comment type="caution">
    <text evidence="3">The sequence shown here is derived from an EMBL/GenBank/DDBJ whole genome shotgun (WGS) entry which is preliminary data.</text>
</comment>
<evidence type="ECO:0000313" key="3">
    <source>
        <dbReference type="EMBL" id="MFC5411499.1"/>
    </source>
</evidence>
<evidence type="ECO:0000256" key="1">
    <source>
        <dbReference type="ARBA" id="ARBA00023125"/>
    </source>
</evidence>
<dbReference type="Gene3D" id="1.10.260.40">
    <property type="entry name" value="lambda repressor-like DNA-binding domains"/>
    <property type="match status" value="1"/>
</dbReference>
<feature type="domain" description="HTH cro/C1-type" evidence="2">
    <location>
        <begin position="7"/>
        <end position="62"/>
    </location>
</feature>
<dbReference type="PANTHER" id="PTHR46797:SF1">
    <property type="entry name" value="METHYLPHOSPHONATE SYNTHASE"/>
    <property type="match status" value="1"/>
</dbReference>
<dbReference type="CDD" id="cd00093">
    <property type="entry name" value="HTH_XRE"/>
    <property type="match status" value="1"/>
</dbReference>
<evidence type="ECO:0000259" key="2">
    <source>
        <dbReference type="PROSITE" id="PS50943"/>
    </source>
</evidence>
<proteinExistence type="predicted"/>
<protein>
    <submittedName>
        <fullName evidence="3">Helix-turn-helix domain-containing protein</fullName>
    </submittedName>
</protein>
<sequence>MNVGEKIRILRKAQGLSQTVLALKAQVSLPYLNQIEKGKADSVSDDILKQIGSVLDTSVDELKSGDIGLKIGFSPTVWSIPLVSMLLNKPTIPIKLAYSHEVSHSKESSRRLNFIDLESDEKDTIVSVTGKELFKENDPETAFELITHKDLQLGINSMLFDLVFIPTIARSTQGAIPIATVCDTIKGGLYAIVFANNPWEQGWVVEPGQDLEDKRKKAKTDFLHHHRSERTQWAHFVKNSIFYYQKDSISEYIINEVIAKYKLQGNQRVEIKSDKIEDNVFIMSNIMKTISGANRGSTSNVAQYLNVLGDAFTMLTIPSAFILKQVVKTFNEKITRNNYTVYVGWEPFVSKIKQQYEEDHPNTFCLIFNVNRFLYSDESLVQLNYECFIKNDKLDTFKKNADIRLFFTELDKAVQRVNQLAQSESISPEINAISDLLEMPAEKIQALIRKINFSLKFYPDWVL</sequence>
<organism evidence="3 4">
    <name type="scientific">Larkinella bovis</name>
    <dbReference type="NCBI Taxonomy" id="683041"/>
    <lineage>
        <taxon>Bacteria</taxon>
        <taxon>Pseudomonadati</taxon>
        <taxon>Bacteroidota</taxon>
        <taxon>Cytophagia</taxon>
        <taxon>Cytophagales</taxon>
        <taxon>Spirosomataceae</taxon>
        <taxon>Larkinella</taxon>
    </lineage>
</organism>
<gene>
    <name evidence="3" type="ORF">ACFPMF_19415</name>
</gene>
<dbReference type="EMBL" id="JBHSMA010000006">
    <property type="protein sequence ID" value="MFC5411499.1"/>
    <property type="molecule type" value="Genomic_DNA"/>
</dbReference>
<keyword evidence="1" id="KW-0238">DNA-binding</keyword>